<dbReference type="Proteomes" id="UP001194696">
    <property type="component" value="Unassembled WGS sequence"/>
</dbReference>
<comment type="caution">
    <text evidence="2">The sequence shown here is derived from an EMBL/GenBank/DDBJ whole genome shotgun (WGS) entry which is preliminary data.</text>
</comment>
<protein>
    <recommendedName>
        <fullName evidence="1">Carboxylesterase type B domain-containing protein</fullName>
    </recommendedName>
</protein>
<organism evidence="2 3">
    <name type="scientific">Linnemannia gamsii</name>
    <dbReference type="NCBI Taxonomy" id="64522"/>
    <lineage>
        <taxon>Eukaryota</taxon>
        <taxon>Fungi</taxon>
        <taxon>Fungi incertae sedis</taxon>
        <taxon>Mucoromycota</taxon>
        <taxon>Mortierellomycotina</taxon>
        <taxon>Mortierellomycetes</taxon>
        <taxon>Mortierellales</taxon>
        <taxon>Mortierellaceae</taxon>
        <taxon>Linnemannia</taxon>
    </lineage>
</organism>
<reference evidence="2 3" key="1">
    <citation type="journal article" date="2020" name="Fungal Divers.">
        <title>Resolving the Mortierellaceae phylogeny through synthesis of multi-gene phylogenetics and phylogenomics.</title>
        <authorList>
            <person name="Vandepol N."/>
            <person name="Liber J."/>
            <person name="Desiro A."/>
            <person name="Na H."/>
            <person name="Kennedy M."/>
            <person name="Barry K."/>
            <person name="Grigoriev I.V."/>
            <person name="Miller A.N."/>
            <person name="O'Donnell K."/>
            <person name="Stajich J.E."/>
            <person name="Bonito G."/>
        </authorList>
    </citation>
    <scope>NUCLEOTIDE SEQUENCE [LARGE SCALE GENOMIC DNA]</scope>
    <source>
        <strain evidence="2 3">AD045</strain>
    </source>
</reference>
<dbReference type="SUPFAM" id="SSF53474">
    <property type="entry name" value="alpha/beta-Hydrolases"/>
    <property type="match status" value="1"/>
</dbReference>
<keyword evidence="3" id="KW-1185">Reference proteome</keyword>
<gene>
    <name evidence="2" type="ORF">BGZ96_009076</name>
</gene>
<evidence type="ECO:0000313" key="3">
    <source>
        <dbReference type="Proteomes" id="UP001194696"/>
    </source>
</evidence>
<dbReference type="PANTHER" id="PTHR11559">
    <property type="entry name" value="CARBOXYLESTERASE"/>
    <property type="match status" value="1"/>
</dbReference>
<dbReference type="InterPro" id="IPR002018">
    <property type="entry name" value="CarbesteraseB"/>
</dbReference>
<name>A0ABQ7JXM5_9FUNG</name>
<evidence type="ECO:0000259" key="1">
    <source>
        <dbReference type="Pfam" id="PF00135"/>
    </source>
</evidence>
<sequence>MTADTIDITLPNYGTIRGSVDTKRQVAIFRNIPYAHVPERWRVAVKAQPWSGVRDATVQGPVQPQGVTADPQTELIPEKYRKIGSHPTHLYGLEHSERDGLNLNITVPLSSLKEGAAPIPVMTYIYGGSLRYGHNAIPIYDARNLVEHSVHLSQPVLVVQPNYRVAAFGFLASKELQEDMDQYVRQSSIPISEYDQSVGNWGLQDQKLAFEWVRANISALGGDNKNVTAFGQSAGSLSLHHHMVLPAHYGLFDHAILQSAAIGALPTGTVEQEGQVIFENLVAALGIPADLPGLEKVKRLRAVPTDELTEASETAITGLPFRPFHDGGKVLPSAIPLEAWSALPSSYDPNLKSVMIGANKHEGFGIDASFGERSLKTWPGLLKAFAPTPRLEALFKSAYGSPETDEDVIKIVAEYPGDLIFQYPIERAVNALVQVSKARMGKFRLERYHFDLEIEQSSLAMPGCGSIHGGELLYVFDPPWNKDVFTQTERAAAKEVQKRWIAFANQKPVVVGDGKTTVNAEKGLAVIWTKDYKVEVGNGVRLSDDVMAFWDEMMEVKLEKIKQGLDAYLKEI</sequence>
<dbReference type="EMBL" id="JAAAIM010000533">
    <property type="protein sequence ID" value="KAG0286918.1"/>
    <property type="molecule type" value="Genomic_DNA"/>
</dbReference>
<accession>A0ABQ7JXM5</accession>
<dbReference type="Pfam" id="PF00135">
    <property type="entry name" value="COesterase"/>
    <property type="match status" value="1"/>
</dbReference>
<dbReference type="InterPro" id="IPR029058">
    <property type="entry name" value="AB_hydrolase_fold"/>
</dbReference>
<dbReference type="Gene3D" id="3.40.50.1820">
    <property type="entry name" value="alpha/beta hydrolase"/>
    <property type="match status" value="1"/>
</dbReference>
<evidence type="ECO:0000313" key="2">
    <source>
        <dbReference type="EMBL" id="KAG0286918.1"/>
    </source>
</evidence>
<feature type="domain" description="Carboxylesterase type B" evidence="1">
    <location>
        <begin position="12"/>
        <end position="506"/>
    </location>
</feature>
<proteinExistence type="predicted"/>
<dbReference type="InterPro" id="IPR050309">
    <property type="entry name" value="Type-B_Carboxylest/Lipase"/>
</dbReference>